<dbReference type="Gene3D" id="3.30.830.10">
    <property type="entry name" value="Metalloenzyme, LuxS/M16 peptidase-like"/>
    <property type="match status" value="2"/>
</dbReference>
<keyword evidence="5" id="KW-0809">Transit peptide</keyword>
<evidence type="ECO:0000256" key="3">
    <source>
        <dbReference type="ARBA" id="ARBA00022660"/>
    </source>
</evidence>
<dbReference type="InterPro" id="IPR011249">
    <property type="entry name" value="Metalloenz_LuxS/M16"/>
</dbReference>
<dbReference type="eggNOG" id="KOG2583">
    <property type="taxonomic scope" value="Eukaryota"/>
</dbReference>
<keyword evidence="3" id="KW-0679">Respiratory chain</keyword>
<reference evidence="13 14" key="1">
    <citation type="journal article" date="2008" name="Nature">
        <title>The genome of the choanoflagellate Monosiga brevicollis and the origin of metazoans.</title>
        <authorList>
            <consortium name="JGI Sequencing"/>
            <person name="King N."/>
            <person name="Westbrook M.J."/>
            <person name="Young S.L."/>
            <person name="Kuo A."/>
            <person name="Abedin M."/>
            <person name="Chapman J."/>
            <person name="Fairclough S."/>
            <person name="Hellsten U."/>
            <person name="Isogai Y."/>
            <person name="Letunic I."/>
            <person name="Marr M."/>
            <person name="Pincus D."/>
            <person name="Putnam N."/>
            <person name="Rokas A."/>
            <person name="Wright K.J."/>
            <person name="Zuzow R."/>
            <person name="Dirks W."/>
            <person name="Good M."/>
            <person name="Goodstein D."/>
            <person name="Lemons D."/>
            <person name="Li W."/>
            <person name="Lyons J.B."/>
            <person name="Morris A."/>
            <person name="Nichols S."/>
            <person name="Richter D.J."/>
            <person name="Salamov A."/>
            <person name="Bork P."/>
            <person name="Lim W.A."/>
            <person name="Manning G."/>
            <person name="Miller W.T."/>
            <person name="McGinnis W."/>
            <person name="Shapiro H."/>
            <person name="Tjian R."/>
            <person name="Grigoriev I.V."/>
            <person name="Rokhsar D."/>
        </authorList>
    </citation>
    <scope>NUCLEOTIDE SEQUENCE [LARGE SCALE GENOMIC DNA]</scope>
    <source>
        <strain evidence="14">MX1 / ATCC 50154</strain>
    </source>
</reference>
<sequence length="465" mass="47542">MSVIASAARVRPQVAAAQRLYASAVSATDAFPGTPSVTGTVPAFGSIETTRLNNGVVIATQDNGGVASAMTIAVGAGSRNETAATFGATHFLRNLAFTTTQQRSAVKITRESELRGAQLSATSARDHLQYNARFLRSDTAFVSELVAETVATPSLEEWVVAGQRARVSGDVAAMAANGYVALIDDVHRAAFRGTPLGRPIVCPASSINKVSAESVIDFRNQLFAGSNVVVSAVNVDHQAVVDAVSDLLGGLAAVSVDQTQSQYFGGDSVIPTDDAQTNVVIGFKAPAAGASDALAALVARNLLGGNGSALKWSSDATASRIGAEAAKAASGPFQASAFASLYSDIGLVGVHVTANTVDVKPVVSGAVEGIKAVVGGKFTDEEFAAAKAQLKQSILIDSAAGRAQDIAAQLLNAAAVETPEAVASQVDNVSKDQVAAVLKSFTAQRPVFAARGNVDNLPYLDTLGL</sequence>
<dbReference type="InParanoid" id="A9V6M9"/>
<dbReference type="KEGG" id="mbr:MONBRDRAFT_33628"/>
<dbReference type="AlphaFoldDB" id="A9V6M9"/>
<evidence type="ECO:0000259" key="12">
    <source>
        <dbReference type="Pfam" id="PF05193"/>
    </source>
</evidence>
<dbReference type="PANTHER" id="PTHR11851">
    <property type="entry name" value="METALLOPROTEASE"/>
    <property type="match status" value="1"/>
</dbReference>
<evidence type="ECO:0000256" key="9">
    <source>
        <dbReference type="ARBA" id="ARBA00038146"/>
    </source>
</evidence>
<evidence type="ECO:0000313" key="13">
    <source>
        <dbReference type="EMBL" id="EDQ86836.1"/>
    </source>
</evidence>
<evidence type="ECO:0000256" key="2">
    <source>
        <dbReference type="ARBA" id="ARBA00022448"/>
    </source>
</evidence>
<keyword evidence="4" id="KW-0999">Mitochondrion inner membrane</keyword>
<dbReference type="InterPro" id="IPR050361">
    <property type="entry name" value="MPP/UQCRC_Complex"/>
</dbReference>
<evidence type="ECO:0000256" key="6">
    <source>
        <dbReference type="ARBA" id="ARBA00022982"/>
    </source>
</evidence>
<keyword evidence="8" id="KW-0472">Membrane</keyword>
<evidence type="ECO:0000313" key="14">
    <source>
        <dbReference type="Proteomes" id="UP000001357"/>
    </source>
</evidence>
<dbReference type="RefSeq" id="XP_001748381.1">
    <property type="nucleotide sequence ID" value="XM_001748329.1"/>
</dbReference>
<proteinExistence type="inferred from homology"/>
<gene>
    <name evidence="13" type="ORF">MONBRDRAFT_33628</name>
</gene>
<dbReference type="OMA" id="APKFALY"/>
<dbReference type="SUPFAM" id="SSF63411">
    <property type="entry name" value="LuxS/MPP-like metallohydrolase"/>
    <property type="match status" value="2"/>
</dbReference>
<keyword evidence="6" id="KW-0249">Electron transport</keyword>
<organism evidence="13 14">
    <name type="scientific">Monosiga brevicollis</name>
    <name type="common">Choanoflagellate</name>
    <dbReference type="NCBI Taxonomy" id="81824"/>
    <lineage>
        <taxon>Eukaryota</taxon>
        <taxon>Choanoflagellata</taxon>
        <taxon>Craspedida</taxon>
        <taxon>Salpingoecidae</taxon>
        <taxon>Monosiga</taxon>
    </lineage>
</organism>
<dbReference type="Pfam" id="PF05193">
    <property type="entry name" value="Peptidase_M16_C"/>
    <property type="match status" value="1"/>
</dbReference>
<comment type="similarity">
    <text evidence="9">Belongs to the peptidase M16 family. UQCRC2/QCR2 subfamily.</text>
</comment>
<evidence type="ECO:0000256" key="4">
    <source>
        <dbReference type="ARBA" id="ARBA00022792"/>
    </source>
</evidence>
<protein>
    <recommendedName>
        <fullName evidence="10">Cytochrome b-c1 complex subunit 2, mitochondrial</fullName>
    </recommendedName>
</protein>
<comment type="subcellular location">
    <subcellularLocation>
        <location evidence="1">Mitochondrion inner membrane</location>
        <topology evidence="1">Peripheral membrane protein</topology>
        <orientation evidence="1">Matrix side</orientation>
    </subcellularLocation>
</comment>
<keyword evidence="2" id="KW-0813">Transport</keyword>
<keyword evidence="7" id="KW-0496">Mitochondrion</keyword>
<dbReference type="GO" id="GO:0005739">
    <property type="term" value="C:mitochondrion"/>
    <property type="evidence" value="ECO:0000318"/>
    <property type="project" value="GO_Central"/>
</dbReference>
<dbReference type="FunFam" id="3.30.830.10:FF:000021">
    <property type="entry name" value="Cytochrome b-c1 complex subunit 2"/>
    <property type="match status" value="1"/>
</dbReference>
<dbReference type="Pfam" id="PF00675">
    <property type="entry name" value="Peptidase_M16"/>
    <property type="match status" value="1"/>
</dbReference>
<dbReference type="InterPro" id="IPR011765">
    <property type="entry name" value="Pept_M16_N"/>
</dbReference>
<name>A9V6M9_MONBE</name>
<dbReference type="GO" id="GO:0046872">
    <property type="term" value="F:metal ion binding"/>
    <property type="evidence" value="ECO:0007669"/>
    <property type="project" value="InterPro"/>
</dbReference>
<accession>A9V6M9</accession>
<dbReference type="PANTHER" id="PTHR11851:SF209">
    <property type="entry name" value="CYTOCHROME B-C1 COMPLEX SUBUNIT 2, MITOCHONDRIAL"/>
    <property type="match status" value="1"/>
</dbReference>
<feature type="domain" description="Peptidase M16 C-terminal" evidence="12">
    <location>
        <begin position="209"/>
        <end position="390"/>
    </location>
</feature>
<evidence type="ECO:0000256" key="5">
    <source>
        <dbReference type="ARBA" id="ARBA00022946"/>
    </source>
</evidence>
<dbReference type="STRING" id="81824.A9V6M9"/>
<evidence type="ECO:0000256" key="10">
    <source>
        <dbReference type="ARBA" id="ARBA00040751"/>
    </source>
</evidence>
<dbReference type="EMBL" id="CH991563">
    <property type="protein sequence ID" value="EDQ86836.1"/>
    <property type="molecule type" value="Genomic_DNA"/>
</dbReference>
<keyword evidence="14" id="KW-1185">Reference proteome</keyword>
<evidence type="ECO:0000256" key="8">
    <source>
        <dbReference type="ARBA" id="ARBA00023136"/>
    </source>
</evidence>
<evidence type="ECO:0000256" key="7">
    <source>
        <dbReference type="ARBA" id="ARBA00023128"/>
    </source>
</evidence>
<dbReference type="FunCoup" id="A9V6M9">
    <property type="interactions" value="620"/>
</dbReference>
<feature type="domain" description="Peptidase M16 N-terminal" evidence="11">
    <location>
        <begin position="58"/>
        <end position="203"/>
    </location>
</feature>
<evidence type="ECO:0000259" key="11">
    <source>
        <dbReference type="Pfam" id="PF00675"/>
    </source>
</evidence>
<dbReference type="FunFam" id="3.30.830.10:FF:000039">
    <property type="entry name" value="Ubiquinol-cytochrome c reductase core subunit 2"/>
    <property type="match status" value="1"/>
</dbReference>
<dbReference type="GeneID" id="5893590"/>
<dbReference type="GO" id="GO:0005743">
    <property type="term" value="C:mitochondrial inner membrane"/>
    <property type="evidence" value="ECO:0007669"/>
    <property type="project" value="UniProtKB-SubCell"/>
</dbReference>
<dbReference type="Proteomes" id="UP000001357">
    <property type="component" value="Unassembled WGS sequence"/>
</dbReference>
<evidence type="ECO:0000256" key="1">
    <source>
        <dbReference type="ARBA" id="ARBA00004443"/>
    </source>
</evidence>
<dbReference type="InterPro" id="IPR007863">
    <property type="entry name" value="Peptidase_M16_C"/>
</dbReference>